<proteinExistence type="predicted"/>
<gene>
    <name evidence="2" type="ORF">PGLA1383_LOCUS54374</name>
</gene>
<feature type="compositionally biased region" description="Basic and acidic residues" evidence="1">
    <location>
        <begin position="12"/>
        <end position="23"/>
    </location>
</feature>
<reference evidence="2" key="1">
    <citation type="submission" date="2021-02" db="EMBL/GenBank/DDBJ databases">
        <authorList>
            <person name="Dougan E. K."/>
            <person name="Rhodes N."/>
            <person name="Thang M."/>
            <person name="Chan C."/>
        </authorList>
    </citation>
    <scope>NUCLEOTIDE SEQUENCE</scope>
</reference>
<protein>
    <submittedName>
        <fullName evidence="2">Uncharacterized protein</fullName>
    </submittedName>
</protein>
<evidence type="ECO:0000256" key="1">
    <source>
        <dbReference type="SAM" id="MobiDB-lite"/>
    </source>
</evidence>
<accession>A0A813HNK2</accession>
<feature type="non-terminal residue" evidence="2">
    <location>
        <position position="100"/>
    </location>
</feature>
<dbReference type="Proteomes" id="UP000654075">
    <property type="component" value="Unassembled WGS sequence"/>
</dbReference>
<sequence>AAEARQINVQPQEDKRKEREDQKSAWLKAKGAAFEQMLGSVSEAHRALLAENEELRLKLEVIKRRKSGALKSDPLVVEDCDAVEEGLSQMPMVLPGQSEQ</sequence>
<name>A0A813HNK2_POLGL</name>
<keyword evidence="3" id="KW-1185">Reference proteome</keyword>
<comment type="caution">
    <text evidence="2">The sequence shown here is derived from an EMBL/GenBank/DDBJ whole genome shotgun (WGS) entry which is preliminary data.</text>
</comment>
<evidence type="ECO:0000313" key="3">
    <source>
        <dbReference type="Proteomes" id="UP000654075"/>
    </source>
</evidence>
<evidence type="ECO:0000313" key="2">
    <source>
        <dbReference type="EMBL" id="CAE8639333.1"/>
    </source>
</evidence>
<organism evidence="2 3">
    <name type="scientific">Polarella glacialis</name>
    <name type="common">Dinoflagellate</name>
    <dbReference type="NCBI Taxonomy" id="89957"/>
    <lineage>
        <taxon>Eukaryota</taxon>
        <taxon>Sar</taxon>
        <taxon>Alveolata</taxon>
        <taxon>Dinophyceae</taxon>
        <taxon>Suessiales</taxon>
        <taxon>Suessiaceae</taxon>
        <taxon>Polarella</taxon>
    </lineage>
</organism>
<dbReference type="AlphaFoldDB" id="A0A813HNK2"/>
<feature type="region of interest" description="Disordered" evidence="1">
    <location>
        <begin position="1"/>
        <end position="24"/>
    </location>
</feature>
<dbReference type="EMBL" id="CAJNNV010032228">
    <property type="protein sequence ID" value="CAE8639333.1"/>
    <property type="molecule type" value="Genomic_DNA"/>
</dbReference>
<feature type="non-terminal residue" evidence="2">
    <location>
        <position position="1"/>
    </location>
</feature>